<keyword evidence="1" id="KW-0479">Metal-binding</keyword>
<keyword evidence="6" id="KW-0472">Membrane</keyword>
<evidence type="ECO:0000256" key="1">
    <source>
        <dbReference type="ARBA" id="ARBA00022723"/>
    </source>
</evidence>
<dbReference type="InterPro" id="IPR010666">
    <property type="entry name" value="Znf_GRF"/>
</dbReference>
<dbReference type="PANTHER" id="PTHR33680:SF7">
    <property type="entry name" value="OS02G0474200 PROTEIN"/>
    <property type="match status" value="1"/>
</dbReference>
<evidence type="ECO:0000256" key="3">
    <source>
        <dbReference type="ARBA" id="ARBA00022833"/>
    </source>
</evidence>
<feature type="transmembrane region" description="Helical" evidence="6">
    <location>
        <begin position="189"/>
        <end position="210"/>
    </location>
</feature>
<name>A0A3B6B1F0_WHEAT</name>
<dbReference type="PANTHER" id="PTHR33680">
    <property type="entry name" value="OS07G0190500 PROTEIN"/>
    <property type="match status" value="1"/>
</dbReference>
<evidence type="ECO:0000256" key="4">
    <source>
        <dbReference type="PROSITE-ProRule" id="PRU01343"/>
    </source>
</evidence>
<dbReference type="Gramene" id="TraesCS2A03G0911400.1">
    <property type="protein sequence ID" value="TraesCS2A03G0911400.1.CDS"/>
    <property type="gene ID" value="TraesCS2A03G0911400"/>
</dbReference>
<dbReference type="PROSITE" id="PS51999">
    <property type="entry name" value="ZF_GRF"/>
    <property type="match status" value="1"/>
</dbReference>
<keyword evidence="3" id="KW-0862">Zinc</keyword>
<protein>
    <recommendedName>
        <fullName evidence="7">GRF-type domain-containing protein</fullName>
    </recommendedName>
</protein>
<feature type="domain" description="GRF-type" evidence="7">
    <location>
        <begin position="73"/>
        <end position="112"/>
    </location>
</feature>
<sequence>MQSARSPRNSPVIQIPSFVPLATLVAAAHRSPSPSPCARRCPLPSSSSPAMSSSSSARSGRRGRTVVVPLISCPRCGCQVRFYVSNTEEHEGWVFYRCVTQGCVFWHWEREYVAYLVDHRYLVGHEAVDAIGATEDRREQLERETEGRRRVAERNACQRISMQMQEQPGASMNITRAEARALLNLGVQMLLKLLLGGVLVLVVLCVMLLLKK</sequence>
<dbReference type="AlphaFoldDB" id="A0A3B6B1F0"/>
<keyword evidence="6" id="KW-1133">Transmembrane helix</keyword>
<dbReference type="EnsemblPlants" id="TraesCS2A02G375500.1">
    <property type="protein sequence ID" value="TraesCS2A02G375500.1"/>
    <property type="gene ID" value="TraesCS2A02G375500"/>
</dbReference>
<evidence type="ECO:0000313" key="9">
    <source>
        <dbReference type="Proteomes" id="UP000019116"/>
    </source>
</evidence>
<evidence type="ECO:0000256" key="6">
    <source>
        <dbReference type="SAM" id="Phobius"/>
    </source>
</evidence>
<proteinExistence type="predicted"/>
<dbReference type="OMA" id="NACQRIS"/>
<organism evidence="8">
    <name type="scientific">Triticum aestivum</name>
    <name type="common">Wheat</name>
    <dbReference type="NCBI Taxonomy" id="4565"/>
    <lineage>
        <taxon>Eukaryota</taxon>
        <taxon>Viridiplantae</taxon>
        <taxon>Streptophyta</taxon>
        <taxon>Embryophyta</taxon>
        <taxon>Tracheophyta</taxon>
        <taxon>Spermatophyta</taxon>
        <taxon>Magnoliopsida</taxon>
        <taxon>Liliopsida</taxon>
        <taxon>Poales</taxon>
        <taxon>Poaceae</taxon>
        <taxon>BOP clade</taxon>
        <taxon>Pooideae</taxon>
        <taxon>Triticodae</taxon>
        <taxon>Triticeae</taxon>
        <taxon>Triticinae</taxon>
        <taxon>Triticum</taxon>
    </lineage>
</organism>
<reference evidence="8" key="2">
    <citation type="submission" date="2018-10" db="UniProtKB">
        <authorList>
            <consortium name="EnsemblPlants"/>
        </authorList>
    </citation>
    <scope>IDENTIFICATION</scope>
</reference>
<keyword evidence="9" id="KW-1185">Reference proteome</keyword>
<accession>A0A3B6B1F0</accession>
<reference evidence="8" key="1">
    <citation type="submission" date="2018-08" db="EMBL/GenBank/DDBJ databases">
        <authorList>
            <person name="Rossello M."/>
        </authorList>
    </citation>
    <scope>NUCLEOTIDE SEQUENCE [LARGE SCALE GENOMIC DNA]</scope>
    <source>
        <strain evidence="8">cv. Chinese Spring</strain>
    </source>
</reference>
<feature type="compositionally biased region" description="Low complexity" evidence="5">
    <location>
        <begin position="31"/>
        <end position="58"/>
    </location>
</feature>
<keyword evidence="6" id="KW-0812">Transmembrane</keyword>
<evidence type="ECO:0000313" key="8">
    <source>
        <dbReference type="EnsemblPlants" id="TraesCS2A02G375500.1"/>
    </source>
</evidence>
<evidence type="ECO:0000256" key="5">
    <source>
        <dbReference type="SAM" id="MobiDB-lite"/>
    </source>
</evidence>
<keyword evidence="2 4" id="KW-0863">Zinc-finger</keyword>
<dbReference type="Proteomes" id="UP000019116">
    <property type="component" value="Chromosome 2A"/>
</dbReference>
<feature type="region of interest" description="Disordered" evidence="5">
    <location>
        <begin position="31"/>
        <end position="61"/>
    </location>
</feature>
<evidence type="ECO:0000256" key="2">
    <source>
        <dbReference type="ARBA" id="ARBA00022771"/>
    </source>
</evidence>
<dbReference type="OrthoDB" id="685763at2759"/>
<dbReference type="Gramene" id="TraesCS2A02G375500.1">
    <property type="protein sequence ID" value="TraesCS2A02G375500.1"/>
    <property type="gene ID" value="TraesCS2A02G375500"/>
</dbReference>
<dbReference type="GO" id="GO:0008270">
    <property type="term" value="F:zinc ion binding"/>
    <property type="evidence" value="ECO:0007669"/>
    <property type="project" value="UniProtKB-KW"/>
</dbReference>
<evidence type="ECO:0000259" key="7">
    <source>
        <dbReference type="PROSITE" id="PS51999"/>
    </source>
</evidence>